<sequence>MKSDITLDSNKICFITCVNDEVLYSESLKYIDALDIPHSVVIEKIAIRNADNMLVGYNQAMKETNAKFKVYLHQDTFIVNKSFITEVMSVFGKNEDLGLIGMIGAKKIPVSCKWWEGKDKYGKVIENSLDGTIRKLEYSEILTDYEEVQAVDGFLMVTQYDILWREDLLDGWHFYDVSQSLEFLHSRYKVGVINQIDRPWCVHDSGALNLTGYEEQRNNFTSYYSKQIFPLVSILIPTYNRPKYFIDALESALGQTYKNIEIIVCDDSTNEETLEAIGPYIEEYSSIIKYYKNNENLGQFDNDLKCLDLADGEYINFLMDDDLYHPSKIEKMMKYYLEDTNNEIKLVTSHRQLINEKGVFLEDWNSTKRLFNEDTIVDGIAFGEFLLKNTMNAIGEPTTVLFKKKDLIEPFGRFYGRKFKCNVDLATWFNLMCKGKAVYIAETLSYFRIHESQQLKSPNMLIHGAIDYVYLILKSIYKGFFSSEEKYLVSLKNVLSYVQNILQKNNDELWESEEYKELLYFINLLESKISSLVEKEKSHELIPENSYGKRNADFTNYYSKIRDEKLMERKYHALLELVSGLTFSSLYSETITKALVKSALKDDEFKIFNHLSLENIKKLTQNYEDIYIIGHWGNLIKGNMESSSTVITPNKEGRFHPNQLAELPVTNALLTTNIHFANLLLMDKSTLKDISHQITKSIILPFHIPTNKYAVTWSEEFGHYYSQDDQYIRWHGSNDKKGFIEIINNTDEEATVNIRFKSSTLLDKASLVIFCESFIENFQIDTEFKHIDINFLVEPGINRIDFTFEGQGRVLSNRRLYNFSIQNLEIILNGEVLLQKEEAYSLKSIEFDDYYISDQKVRKTLHSNGFFEVESFAFMNNGMFKKSIGTSTFSLPNTFTEIDDINKSYNELLHQGTYSTLVIYRANRYSTFIREESSCDG</sequence>
<evidence type="ECO:0000259" key="2">
    <source>
        <dbReference type="Pfam" id="PF00535"/>
    </source>
</evidence>
<dbReference type="SUPFAM" id="SSF53448">
    <property type="entry name" value="Nucleotide-diphospho-sugar transferases"/>
    <property type="match status" value="1"/>
</dbReference>
<feature type="domain" description="Streptomycin biosynthesis protein StrF" evidence="3">
    <location>
        <begin position="13"/>
        <end position="224"/>
    </location>
</feature>
<proteinExistence type="inferred from homology"/>
<name>A0ABW3PT04_9BACL</name>
<gene>
    <name evidence="4" type="ORF">ACFQ3J_18325</name>
</gene>
<comment type="similarity">
    <text evidence="1">Belongs to the glycosyltransferase 2 family.</text>
</comment>
<reference evidence="5" key="1">
    <citation type="journal article" date="2019" name="Int. J. Syst. Evol. Microbiol.">
        <title>The Global Catalogue of Microorganisms (GCM) 10K type strain sequencing project: providing services to taxonomists for standard genome sequencing and annotation.</title>
        <authorList>
            <consortium name="The Broad Institute Genomics Platform"/>
            <consortium name="The Broad Institute Genome Sequencing Center for Infectious Disease"/>
            <person name="Wu L."/>
            <person name="Ma J."/>
        </authorList>
    </citation>
    <scope>NUCLEOTIDE SEQUENCE [LARGE SCALE GENOMIC DNA]</scope>
    <source>
        <strain evidence="5">CCUG 53519</strain>
    </source>
</reference>
<keyword evidence="5" id="KW-1185">Reference proteome</keyword>
<dbReference type="RefSeq" id="WP_251582859.1">
    <property type="nucleotide sequence ID" value="NZ_JBHTKX010000002.1"/>
</dbReference>
<evidence type="ECO:0000313" key="4">
    <source>
        <dbReference type="EMBL" id="MFD1130129.1"/>
    </source>
</evidence>
<dbReference type="EMBL" id="JBHTKX010000002">
    <property type="protein sequence ID" value="MFD1130129.1"/>
    <property type="molecule type" value="Genomic_DNA"/>
</dbReference>
<protein>
    <submittedName>
        <fullName evidence="4">Glycosyltransferase</fullName>
    </submittedName>
</protein>
<dbReference type="InterPro" id="IPR059123">
    <property type="entry name" value="StrF_dom"/>
</dbReference>
<dbReference type="PANTHER" id="PTHR22916:SF3">
    <property type="entry name" value="UDP-GLCNAC:BETAGAL BETA-1,3-N-ACETYLGLUCOSAMINYLTRANSFERASE-LIKE PROTEIN 1"/>
    <property type="match status" value="1"/>
</dbReference>
<dbReference type="Gene3D" id="3.90.550.10">
    <property type="entry name" value="Spore Coat Polysaccharide Biosynthesis Protein SpsA, Chain A"/>
    <property type="match status" value="2"/>
</dbReference>
<dbReference type="Pfam" id="PF00535">
    <property type="entry name" value="Glycos_transf_2"/>
    <property type="match status" value="1"/>
</dbReference>
<evidence type="ECO:0000256" key="1">
    <source>
        <dbReference type="ARBA" id="ARBA00006739"/>
    </source>
</evidence>
<dbReference type="PANTHER" id="PTHR22916">
    <property type="entry name" value="GLYCOSYLTRANSFERASE"/>
    <property type="match status" value="1"/>
</dbReference>
<dbReference type="InterPro" id="IPR001173">
    <property type="entry name" value="Glyco_trans_2-like"/>
</dbReference>
<accession>A0ABW3PT04</accession>
<comment type="caution">
    <text evidence="4">The sequence shown here is derived from an EMBL/GenBank/DDBJ whole genome shotgun (WGS) entry which is preliminary data.</text>
</comment>
<evidence type="ECO:0000313" key="5">
    <source>
        <dbReference type="Proteomes" id="UP001597169"/>
    </source>
</evidence>
<dbReference type="Pfam" id="PF13712">
    <property type="entry name" value="Glyco_tranf_2_5"/>
    <property type="match status" value="1"/>
</dbReference>
<dbReference type="Proteomes" id="UP001597169">
    <property type="component" value="Unassembled WGS sequence"/>
</dbReference>
<dbReference type="InterPro" id="IPR029044">
    <property type="entry name" value="Nucleotide-diphossugar_trans"/>
</dbReference>
<organism evidence="4 5">
    <name type="scientific">Paenibacillus provencensis</name>
    <dbReference type="NCBI Taxonomy" id="441151"/>
    <lineage>
        <taxon>Bacteria</taxon>
        <taxon>Bacillati</taxon>
        <taxon>Bacillota</taxon>
        <taxon>Bacilli</taxon>
        <taxon>Bacillales</taxon>
        <taxon>Paenibacillaceae</taxon>
        <taxon>Paenibacillus</taxon>
    </lineage>
</organism>
<evidence type="ECO:0000259" key="3">
    <source>
        <dbReference type="Pfam" id="PF13712"/>
    </source>
</evidence>
<feature type="domain" description="Glycosyltransferase 2-like" evidence="2">
    <location>
        <begin position="233"/>
        <end position="340"/>
    </location>
</feature>